<feature type="region of interest" description="Disordered" evidence="1">
    <location>
        <begin position="183"/>
        <end position="202"/>
    </location>
</feature>
<protein>
    <recommendedName>
        <fullName evidence="4">CUE domain-containing protein</fullName>
    </recommendedName>
</protein>
<evidence type="ECO:0000313" key="3">
    <source>
        <dbReference type="Proteomes" id="UP000696280"/>
    </source>
</evidence>
<proteinExistence type="predicted"/>
<organism evidence="2 3">
    <name type="scientific">Hymenoscyphus fraxineus</name>
    <dbReference type="NCBI Taxonomy" id="746836"/>
    <lineage>
        <taxon>Eukaryota</taxon>
        <taxon>Fungi</taxon>
        <taxon>Dikarya</taxon>
        <taxon>Ascomycota</taxon>
        <taxon>Pezizomycotina</taxon>
        <taxon>Leotiomycetes</taxon>
        <taxon>Helotiales</taxon>
        <taxon>Helotiaceae</taxon>
        <taxon>Hymenoscyphus</taxon>
    </lineage>
</organism>
<dbReference type="AlphaFoldDB" id="A0A9N9L1P7"/>
<feature type="compositionally biased region" description="Basic and acidic residues" evidence="1">
    <location>
        <begin position="186"/>
        <end position="202"/>
    </location>
</feature>
<comment type="caution">
    <text evidence="2">The sequence shown here is derived from an EMBL/GenBank/DDBJ whole genome shotgun (WGS) entry which is preliminary data.</text>
</comment>
<keyword evidence="3" id="KW-1185">Reference proteome</keyword>
<evidence type="ECO:0000256" key="1">
    <source>
        <dbReference type="SAM" id="MobiDB-lite"/>
    </source>
</evidence>
<sequence length="464" mass="50631">MAETPSSASFAQDNDLSLVDQLLEVYPSLGPEDARAILDKAGWELNEAAVLVLGYPDGGDPGRGAIDLTTSPEPQDNPDKENQSAGNIAGQATKLNASAAHGSNTRSEAGSGEVRTYISPPRFIIAEDADDADSGVQEKVEYLESLYPQFLQSLLLDIYAGNVKEMVRHFDGLLGIQRDSVDEKEEFAPEKGVPEEKKGRKRDLIEMIEKESTQGEAPFKKPKTGKRHDLAAERIRIKLGGHSTGAIIVFQSGQVHELKFDPSFFARKLPGLSTMYTKALPAFRDANPNNKDENPDIRLAMPDYLRIEAFNLLIYWCATNLSLHTLSDVLPACPADQQLDILLEAALFGESVSSAFGWSTALPNTIREILSDSRGSLQCRHLEMAFSATSPLTDPVQKVLVEACFRGFLKHRSGNGGGEWEFAGMMGNGGFKGMLLEVFTGAWWERDEEVGGIVDPLDGSELVV</sequence>
<reference evidence="2" key="1">
    <citation type="submission" date="2021-07" db="EMBL/GenBank/DDBJ databases">
        <authorList>
            <person name="Durling M."/>
        </authorList>
    </citation>
    <scope>NUCLEOTIDE SEQUENCE</scope>
</reference>
<accession>A0A9N9L1P7</accession>
<dbReference type="OrthoDB" id="10378996at2759"/>
<evidence type="ECO:0008006" key="4">
    <source>
        <dbReference type="Google" id="ProtNLM"/>
    </source>
</evidence>
<evidence type="ECO:0000313" key="2">
    <source>
        <dbReference type="EMBL" id="CAG8957854.1"/>
    </source>
</evidence>
<gene>
    <name evidence="2" type="ORF">HYFRA_00000194</name>
</gene>
<name>A0A9N9L1P7_9HELO</name>
<feature type="region of interest" description="Disordered" evidence="1">
    <location>
        <begin position="62"/>
        <end position="85"/>
    </location>
</feature>
<dbReference type="Proteomes" id="UP000696280">
    <property type="component" value="Unassembled WGS sequence"/>
</dbReference>
<dbReference type="EMBL" id="CAJVRL010000081">
    <property type="protein sequence ID" value="CAG8957854.1"/>
    <property type="molecule type" value="Genomic_DNA"/>
</dbReference>